<name>A0A7S0ZWK0_NOCSC</name>
<dbReference type="AlphaFoldDB" id="A0A7S0ZWK0"/>
<sequence>MNTPIHEDAGGEPARGKADWGPVGGWWIERDPARAVATCTVDPPHAVLSHGHRTLLAADSIGVHLAAIGDECPPPRSFQCDDIGLSLALAWVNEVPDNTTVMLALNCPGSAGAMLSGLSGAGLGCPAAAPPEGYNAMSAVGKKRTGTWHSTHADLNSALASG</sequence>
<proteinExistence type="predicted"/>
<gene>
    <name evidence="2" type="ORF">NSCI0253_LOCUS9214</name>
</gene>
<evidence type="ECO:0000256" key="1">
    <source>
        <dbReference type="SAM" id="MobiDB-lite"/>
    </source>
</evidence>
<feature type="compositionally biased region" description="Basic and acidic residues" evidence="1">
    <location>
        <begin position="1"/>
        <end position="18"/>
    </location>
</feature>
<reference evidence="2" key="1">
    <citation type="submission" date="2021-01" db="EMBL/GenBank/DDBJ databases">
        <authorList>
            <person name="Corre E."/>
            <person name="Pelletier E."/>
            <person name="Niang G."/>
            <person name="Scheremetjew M."/>
            <person name="Finn R."/>
            <person name="Kale V."/>
            <person name="Holt S."/>
            <person name="Cochrane G."/>
            <person name="Meng A."/>
            <person name="Brown T."/>
            <person name="Cohen L."/>
        </authorList>
    </citation>
    <scope>NUCLEOTIDE SEQUENCE</scope>
</reference>
<dbReference type="EMBL" id="HBFQ01013272">
    <property type="protein sequence ID" value="CAD8834866.1"/>
    <property type="molecule type" value="Transcribed_RNA"/>
</dbReference>
<protein>
    <submittedName>
        <fullName evidence="2">Uncharacterized protein</fullName>
    </submittedName>
</protein>
<organism evidence="2">
    <name type="scientific">Noctiluca scintillans</name>
    <name type="common">Sea sparkle</name>
    <name type="synonym">Red tide dinoflagellate</name>
    <dbReference type="NCBI Taxonomy" id="2966"/>
    <lineage>
        <taxon>Eukaryota</taxon>
        <taxon>Sar</taxon>
        <taxon>Alveolata</taxon>
        <taxon>Dinophyceae</taxon>
        <taxon>Noctilucales</taxon>
        <taxon>Noctilucaceae</taxon>
        <taxon>Noctiluca</taxon>
    </lineage>
</organism>
<feature type="region of interest" description="Disordered" evidence="1">
    <location>
        <begin position="1"/>
        <end position="20"/>
    </location>
</feature>
<evidence type="ECO:0000313" key="2">
    <source>
        <dbReference type="EMBL" id="CAD8834866.1"/>
    </source>
</evidence>
<accession>A0A7S0ZWK0</accession>